<dbReference type="KEGG" id="age:AA314_08361"/>
<gene>
    <name evidence="2" type="ORF">AA314_08361</name>
</gene>
<organism evidence="2 3">
    <name type="scientific">Archangium gephyra</name>
    <dbReference type="NCBI Taxonomy" id="48"/>
    <lineage>
        <taxon>Bacteria</taxon>
        <taxon>Pseudomonadati</taxon>
        <taxon>Myxococcota</taxon>
        <taxon>Myxococcia</taxon>
        <taxon>Myxococcales</taxon>
        <taxon>Cystobacterineae</taxon>
        <taxon>Archangiaceae</taxon>
        <taxon>Archangium</taxon>
    </lineage>
</organism>
<evidence type="ECO:0000256" key="1">
    <source>
        <dbReference type="SAM" id="MobiDB-lite"/>
    </source>
</evidence>
<dbReference type="EMBL" id="CP011509">
    <property type="protein sequence ID" value="AKJ06735.1"/>
    <property type="molecule type" value="Genomic_DNA"/>
</dbReference>
<evidence type="ECO:0000313" key="3">
    <source>
        <dbReference type="Proteomes" id="UP000035579"/>
    </source>
</evidence>
<proteinExistence type="predicted"/>
<evidence type="ECO:0000313" key="2">
    <source>
        <dbReference type="EMBL" id="AKJ06735.1"/>
    </source>
</evidence>
<accession>A0AAC8TIF0</accession>
<feature type="region of interest" description="Disordered" evidence="1">
    <location>
        <begin position="24"/>
        <end position="110"/>
    </location>
</feature>
<dbReference type="AlphaFoldDB" id="A0AAC8TIF0"/>
<sequence length="110" mass="11626">MNQVASCARRWAVRGACQGICHRSGSHRKKKCVLPGRAGTPATRPDPELRGSGRPDSPSVDRLPGRVARGRGEGGAASPITRRSGEDSGRKREHPGPAPGLGPGRFFHAQ</sequence>
<dbReference type="Proteomes" id="UP000035579">
    <property type="component" value="Chromosome"/>
</dbReference>
<name>A0AAC8TIF0_9BACT</name>
<reference evidence="2 3" key="1">
    <citation type="submission" date="2015-05" db="EMBL/GenBank/DDBJ databases">
        <title>Genome assembly of Archangium gephyra DSM 2261.</title>
        <authorList>
            <person name="Sharma G."/>
            <person name="Subramanian S."/>
        </authorList>
    </citation>
    <scope>NUCLEOTIDE SEQUENCE [LARGE SCALE GENOMIC DNA]</scope>
    <source>
        <strain evidence="2 3">DSM 2261</strain>
    </source>
</reference>
<protein>
    <submittedName>
        <fullName evidence="2">Uncharacterized protein</fullName>
    </submittedName>
</protein>